<dbReference type="Proteomes" id="UP001295740">
    <property type="component" value="Unassembled WGS sequence"/>
</dbReference>
<organism evidence="2 3">
    <name type="scientific">Anthostomella pinea</name>
    <dbReference type="NCBI Taxonomy" id="933095"/>
    <lineage>
        <taxon>Eukaryota</taxon>
        <taxon>Fungi</taxon>
        <taxon>Dikarya</taxon>
        <taxon>Ascomycota</taxon>
        <taxon>Pezizomycotina</taxon>
        <taxon>Sordariomycetes</taxon>
        <taxon>Xylariomycetidae</taxon>
        <taxon>Xylariales</taxon>
        <taxon>Xylariaceae</taxon>
        <taxon>Anthostomella</taxon>
    </lineage>
</organism>
<comment type="caution">
    <text evidence="2">The sequence shown here is derived from an EMBL/GenBank/DDBJ whole genome shotgun (WGS) entry which is preliminary data.</text>
</comment>
<dbReference type="EMBL" id="CAUWAG010000007">
    <property type="protein sequence ID" value="CAJ2505660.1"/>
    <property type="molecule type" value="Genomic_DNA"/>
</dbReference>
<feature type="region of interest" description="Disordered" evidence="1">
    <location>
        <begin position="132"/>
        <end position="158"/>
    </location>
</feature>
<protein>
    <submittedName>
        <fullName evidence="2">Uu.00g130540.m01.CDS01</fullName>
    </submittedName>
</protein>
<reference evidence="2" key="1">
    <citation type="submission" date="2023-10" db="EMBL/GenBank/DDBJ databases">
        <authorList>
            <person name="Hackl T."/>
        </authorList>
    </citation>
    <scope>NUCLEOTIDE SEQUENCE</scope>
</reference>
<proteinExistence type="predicted"/>
<dbReference type="AlphaFoldDB" id="A0AAI8VIQ3"/>
<evidence type="ECO:0000256" key="1">
    <source>
        <dbReference type="SAM" id="MobiDB-lite"/>
    </source>
</evidence>
<keyword evidence="3" id="KW-1185">Reference proteome</keyword>
<evidence type="ECO:0000313" key="3">
    <source>
        <dbReference type="Proteomes" id="UP001295740"/>
    </source>
</evidence>
<gene>
    <name evidence="2" type="ORF">KHLLAP_LOCUS6128</name>
</gene>
<sequence length="252" mass="28401">MNYFTFEYASLDNDGFGSLNQWAVDEPACDKMSGRSPSAVGRKDDVFMITNPDLVPIQDTAWGIKPLHPGDIQPSVTLSSSNYHLVVDDIDTADIACLRHDVQAASSLSVPCPGLHNNTPATDLPNSLTPKDDEGIASHHATNCHTPETSRESQETPFSRCRAIVQKKKAQPRQARSTSNLRARKVTMCFGDEVGEYEWDRRARRWNRLEQVEHTETADDFLGDNLRPFLHVYVQLDGEGWDIEFVWNQEKK</sequence>
<evidence type="ECO:0000313" key="2">
    <source>
        <dbReference type="EMBL" id="CAJ2505660.1"/>
    </source>
</evidence>
<name>A0AAI8VIQ3_9PEZI</name>
<accession>A0AAI8VIQ3</accession>